<feature type="transmembrane region" description="Helical" evidence="7">
    <location>
        <begin position="80"/>
        <end position="102"/>
    </location>
</feature>
<feature type="transmembrane region" description="Helical" evidence="7">
    <location>
        <begin position="156"/>
        <end position="173"/>
    </location>
</feature>
<gene>
    <name evidence="10" type="ORF">ING2E5B_1626</name>
</gene>
<keyword evidence="6 7" id="KW-0472">Membrane</keyword>
<keyword evidence="4 7" id="KW-0812">Transmembrane</keyword>
<dbReference type="HOGENOM" id="CLU_013430_3_0_10"/>
<keyword evidence="3" id="KW-0813">Transport</keyword>
<evidence type="ECO:0000256" key="2">
    <source>
        <dbReference type="ARBA" id="ARBA00008114"/>
    </source>
</evidence>
<dbReference type="OrthoDB" id="9806522at2"/>
<dbReference type="Proteomes" id="UP000032417">
    <property type="component" value="Chromosome 1"/>
</dbReference>
<dbReference type="GO" id="GO:0015093">
    <property type="term" value="F:ferrous iron transmembrane transporter activity"/>
    <property type="evidence" value="ECO:0007669"/>
    <property type="project" value="TreeGrafter"/>
</dbReference>
<dbReference type="KEGG" id="pbt:ING2E5B_1626"/>
<evidence type="ECO:0000256" key="5">
    <source>
        <dbReference type="ARBA" id="ARBA00022989"/>
    </source>
</evidence>
<evidence type="ECO:0000256" key="7">
    <source>
        <dbReference type="SAM" id="Phobius"/>
    </source>
</evidence>
<feature type="transmembrane region" description="Helical" evidence="7">
    <location>
        <begin position="39"/>
        <end position="60"/>
    </location>
</feature>
<dbReference type="AlphaFoldDB" id="A0A098C0C9"/>
<protein>
    <submittedName>
        <fullName evidence="10">Cation efflux protein</fullName>
    </submittedName>
</protein>
<feature type="transmembrane region" description="Helical" evidence="7">
    <location>
        <begin position="179"/>
        <end position="199"/>
    </location>
</feature>
<dbReference type="PATRIC" id="fig|1562970.3.peg.1616"/>
<evidence type="ECO:0000256" key="1">
    <source>
        <dbReference type="ARBA" id="ARBA00004141"/>
    </source>
</evidence>
<feature type="transmembrane region" description="Helical" evidence="7">
    <location>
        <begin position="114"/>
        <end position="136"/>
    </location>
</feature>
<dbReference type="InterPro" id="IPR002524">
    <property type="entry name" value="Cation_efflux"/>
</dbReference>
<feature type="domain" description="Cation efflux protein transmembrane" evidence="8">
    <location>
        <begin position="14"/>
        <end position="207"/>
    </location>
</feature>
<feature type="domain" description="Cation efflux protein cytoplasmic" evidence="9">
    <location>
        <begin position="212"/>
        <end position="289"/>
    </location>
</feature>
<dbReference type="PANTHER" id="PTHR43840">
    <property type="entry name" value="MITOCHONDRIAL METAL TRANSPORTER 1-RELATED"/>
    <property type="match status" value="1"/>
</dbReference>
<dbReference type="InterPro" id="IPR027469">
    <property type="entry name" value="Cation_efflux_TMD_sf"/>
</dbReference>
<dbReference type="GO" id="GO:0005886">
    <property type="term" value="C:plasma membrane"/>
    <property type="evidence" value="ECO:0007669"/>
    <property type="project" value="TreeGrafter"/>
</dbReference>
<dbReference type="GO" id="GO:0006882">
    <property type="term" value="P:intracellular zinc ion homeostasis"/>
    <property type="evidence" value="ECO:0007669"/>
    <property type="project" value="TreeGrafter"/>
</dbReference>
<dbReference type="PANTHER" id="PTHR43840:SF15">
    <property type="entry name" value="MITOCHONDRIAL METAL TRANSPORTER 1-RELATED"/>
    <property type="match status" value="1"/>
</dbReference>
<dbReference type="NCBIfam" id="TIGR01297">
    <property type="entry name" value="CDF"/>
    <property type="match status" value="1"/>
</dbReference>
<evidence type="ECO:0000259" key="9">
    <source>
        <dbReference type="Pfam" id="PF16916"/>
    </source>
</evidence>
<proteinExistence type="inferred from homology"/>
<feature type="transmembrane region" description="Helical" evidence="7">
    <location>
        <begin position="12"/>
        <end position="33"/>
    </location>
</feature>
<evidence type="ECO:0000259" key="8">
    <source>
        <dbReference type="Pfam" id="PF01545"/>
    </source>
</evidence>
<dbReference type="GO" id="GO:0015341">
    <property type="term" value="F:zinc efflux antiporter activity"/>
    <property type="evidence" value="ECO:0007669"/>
    <property type="project" value="TreeGrafter"/>
</dbReference>
<evidence type="ECO:0000313" key="10">
    <source>
        <dbReference type="EMBL" id="CEA16374.1"/>
    </source>
</evidence>
<dbReference type="InterPro" id="IPR058533">
    <property type="entry name" value="Cation_efflux_TM"/>
</dbReference>
<dbReference type="Pfam" id="PF01545">
    <property type="entry name" value="Cation_efflux"/>
    <property type="match status" value="1"/>
</dbReference>
<dbReference type="Pfam" id="PF16916">
    <property type="entry name" value="ZT_dimer"/>
    <property type="match status" value="1"/>
</dbReference>
<dbReference type="SUPFAM" id="SSF161111">
    <property type="entry name" value="Cation efflux protein transmembrane domain-like"/>
    <property type="match status" value="1"/>
</dbReference>
<evidence type="ECO:0000256" key="6">
    <source>
        <dbReference type="ARBA" id="ARBA00023136"/>
    </source>
</evidence>
<keyword evidence="11" id="KW-1185">Reference proteome</keyword>
<keyword evidence="5 7" id="KW-1133">Transmembrane helix</keyword>
<evidence type="ECO:0000313" key="11">
    <source>
        <dbReference type="Proteomes" id="UP000032417"/>
    </source>
</evidence>
<dbReference type="SUPFAM" id="SSF160240">
    <property type="entry name" value="Cation efflux protein cytoplasmic domain-like"/>
    <property type="match status" value="1"/>
</dbReference>
<dbReference type="Gene3D" id="1.20.1510.10">
    <property type="entry name" value="Cation efflux protein transmembrane domain"/>
    <property type="match status" value="1"/>
</dbReference>
<dbReference type="Gene3D" id="3.30.70.1350">
    <property type="entry name" value="Cation efflux protein, cytoplasmic domain"/>
    <property type="match status" value="1"/>
</dbReference>
<dbReference type="InterPro" id="IPR036837">
    <property type="entry name" value="Cation_efflux_CTD_sf"/>
</dbReference>
<comment type="similarity">
    <text evidence="2">Belongs to the cation diffusion facilitator (CDF) transporter (TC 2.A.4) family.</text>
</comment>
<reference evidence="10 11" key="1">
    <citation type="submission" date="2014-08" db="EMBL/GenBank/DDBJ databases">
        <authorList>
            <person name="Wibberg D."/>
        </authorList>
    </citation>
    <scope>NUCLEOTIDE SEQUENCE [LARGE SCALE GENOMIC DNA]</scope>
    <source>
        <strain evidence="11">ING2-E5B</strain>
    </source>
</reference>
<sequence>MAKKSQGSLQNYIYLSIAAAIVTILLKFYTYYITGSMGFLSDALESFVNLFAAIFALIMLKLSQQPADERHMYGHSKAEYFSSAMEGALILVAAFSIIWSAIPRIVKPTPLENINAGLLFSLMASLVNLVVGQILIRNGKSKKSLVLEADGRHLMTDVWTSVGVIVGIIVVKFTDWLIIDPIIAIIVAINIILTGYKLISRSASGLMDVTIPAEDMEKVTNYLDSLKSEQIEYHSLLTRAAGQRKFITLHLLVPGKWTVKQGHDYADELEETIVKMFDEPVTVITHIEPVDDPASMKDIGIDRQQLI</sequence>
<comment type="subcellular location">
    <subcellularLocation>
        <location evidence="1">Membrane</location>
        <topology evidence="1">Multi-pass membrane protein</topology>
    </subcellularLocation>
</comment>
<name>A0A098C0C9_9BACT</name>
<dbReference type="InterPro" id="IPR027470">
    <property type="entry name" value="Cation_efflux_CTD"/>
</dbReference>
<dbReference type="EMBL" id="LN515532">
    <property type="protein sequence ID" value="CEA16374.1"/>
    <property type="molecule type" value="Genomic_DNA"/>
</dbReference>
<organism evidence="10 11">
    <name type="scientific">Fermentimonas caenicola</name>
    <dbReference type="NCBI Taxonomy" id="1562970"/>
    <lineage>
        <taxon>Bacteria</taxon>
        <taxon>Pseudomonadati</taxon>
        <taxon>Bacteroidota</taxon>
        <taxon>Bacteroidia</taxon>
        <taxon>Bacteroidales</taxon>
        <taxon>Dysgonomonadaceae</taxon>
        <taxon>Fermentimonas</taxon>
    </lineage>
</organism>
<dbReference type="STRING" id="1562970.ING2E5B_1626"/>
<dbReference type="GO" id="GO:0015086">
    <property type="term" value="F:cadmium ion transmembrane transporter activity"/>
    <property type="evidence" value="ECO:0007669"/>
    <property type="project" value="TreeGrafter"/>
</dbReference>
<dbReference type="InterPro" id="IPR050291">
    <property type="entry name" value="CDF_Transporter"/>
</dbReference>
<evidence type="ECO:0000256" key="3">
    <source>
        <dbReference type="ARBA" id="ARBA00022448"/>
    </source>
</evidence>
<accession>A0A098C0C9</accession>
<evidence type="ECO:0000256" key="4">
    <source>
        <dbReference type="ARBA" id="ARBA00022692"/>
    </source>
</evidence>